<sequence length="79" mass="8810">MQEYIAITDKDESGHAELEDYRPIDPVPGSKASIRPRPIQDGTLLMLYIPKPSPPLVCVEGYILCRLLSVGVFNQDVCH</sequence>
<dbReference type="AlphaFoldDB" id="A0ABD3AWU5"/>
<feature type="compositionally biased region" description="Basic and acidic residues" evidence="1">
    <location>
        <begin position="11"/>
        <end position="23"/>
    </location>
</feature>
<name>A0ABD3AWU5_9GENT</name>
<dbReference type="PANTHER" id="PTHR37249:SF3">
    <property type="entry name" value="OS03G0206201 PROTEIN"/>
    <property type="match status" value="1"/>
</dbReference>
<evidence type="ECO:0000313" key="3">
    <source>
        <dbReference type="Proteomes" id="UP001630127"/>
    </source>
</evidence>
<proteinExistence type="predicted"/>
<protein>
    <submittedName>
        <fullName evidence="2">Uncharacterized protein</fullName>
    </submittedName>
</protein>
<reference evidence="2 3" key="1">
    <citation type="submission" date="2024-11" db="EMBL/GenBank/DDBJ databases">
        <title>A near-complete genome assembly of Cinchona calisaya.</title>
        <authorList>
            <person name="Lian D.C."/>
            <person name="Zhao X.W."/>
            <person name="Wei L."/>
        </authorList>
    </citation>
    <scope>NUCLEOTIDE SEQUENCE [LARGE SCALE GENOMIC DNA]</scope>
    <source>
        <tissue evidence="2">Nenye</tissue>
    </source>
</reference>
<accession>A0ABD3AWU5</accession>
<dbReference type="PANTHER" id="PTHR37249">
    <property type="entry name" value="OS03G0206201 PROTEIN"/>
    <property type="match status" value="1"/>
</dbReference>
<organism evidence="2 3">
    <name type="scientific">Cinchona calisaya</name>
    <dbReference type="NCBI Taxonomy" id="153742"/>
    <lineage>
        <taxon>Eukaryota</taxon>
        <taxon>Viridiplantae</taxon>
        <taxon>Streptophyta</taxon>
        <taxon>Embryophyta</taxon>
        <taxon>Tracheophyta</taxon>
        <taxon>Spermatophyta</taxon>
        <taxon>Magnoliopsida</taxon>
        <taxon>eudicotyledons</taxon>
        <taxon>Gunneridae</taxon>
        <taxon>Pentapetalae</taxon>
        <taxon>asterids</taxon>
        <taxon>lamiids</taxon>
        <taxon>Gentianales</taxon>
        <taxon>Rubiaceae</taxon>
        <taxon>Cinchonoideae</taxon>
        <taxon>Cinchoneae</taxon>
        <taxon>Cinchona</taxon>
    </lineage>
</organism>
<keyword evidence="3" id="KW-1185">Reference proteome</keyword>
<evidence type="ECO:0000313" key="2">
    <source>
        <dbReference type="EMBL" id="KAL3535459.1"/>
    </source>
</evidence>
<dbReference type="EMBL" id="JBJUIK010000002">
    <property type="protein sequence ID" value="KAL3535459.1"/>
    <property type="molecule type" value="Genomic_DNA"/>
</dbReference>
<comment type="caution">
    <text evidence="2">The sequence shown here is derived from an EMBL/GenBank/DDBJ whole genome shotgun (WGS) entry which is preliminary data.</text>
</comment>
<feature type="region of interest" description="Disordered" evidence="1">
    <location>
        <begin position="11"/>
        <end position="33"/>
    </location>
</feature>
<evidence type="ECO:0000256" key="1">
    <source>
        <dbReference type="SAM" id="MobiDB-lite"/>
    </source>
</evidence>
<dbReference type="Proteomes" id="UP001630127">
    <property type="component" value="Unassembled WGS sequence"/>
</dbReference>
<gene>
    <name evidence="2" type="ORF">ACH5RR_003920</name>
</gene>